<evidence type="ECO:0000256" key="3">
    <source>
        <dbReference type="ARBA" id="ARBA00013014"/>
    </source>
</evidence>
<sequence length="318" mass="34249">MRILVVGAGGVGGYFGARMAHAGRDVTFLVRPKRAEELRRAGLVVRSRYGDLTLRDVKTVVKSDLREPFDLILLSCKAYDLADAIDSFQAAVGPSTLILPLLNGMQHIDELQRRFGASQVLGGLCLIAATLNAEREIVHLNDMQAIVFGELAGGLSERTQAVVEAMGNAGFDVTASPNIVQELWEKWVFLATLAGITCLFRASIGEILATPDGERAIANLFAECSAIAAHNGYAVRPEFNARMHAVLFAAGSPLTASMLRDLQAGSRIEADHVLGDLIRRGGDRQRDDAALSVLRLAYNHLKAYEVRRAAQLQAGAAS</sequence>
<feature type="domain" description="Ketopantoate reductase N-terminal" evidence="11">
    <location>
        <begin position="3"/>
        <end position="152"/>
    </location>
</feature>
<keyword evidence="6 10" id="KW-0521">NADP</keyword>
<dbReference type="GO" id="GO:0008677">
    <property type="term" value="F:2-dehydropantoate 2-reductase activity"/>
    <property type="evidence" value="ECO:0007669"/>
    <property type="project" value="UniProtKB-EC"/>
</dbReference>
<evidence type="ECO:0000259" key="11">
    <source>
        <dbReference type="Pfam" id="PF02558"/>
    </source>
</evidence>
<evidence type="ECO:0000256" key="6">
    <source>
        <dbReference type="ARBA" id="ARBA00022857"/>
    </source>
</evidence>
<dbReference type="Gene3D" id="1.10.1040.10">
    <property type="entry name" value="N-(1-d-carboxylethyl)-l-norvaline Dehydrogenase, domain 2"/>
    <property type="match status" value="1"/>
</dbReference>
<comment type="similarity">
    <text evidence="2 10">Belongs to the ketopantoate reductase family.</text>
</comment>
<reference evidence="13 14" key="1">
    <citation type="submission" date="2023-12" db="EMBL/GenBank/DDBJ databases">
        <title>Genome sequencing and assembly of bacterial species from a model synthetic community.</title>
        <authorList>
            <person name="Hogle S.L."/>
        </authorList>
    </citation>
    <scope>NUCLEOTIDE SEQUENCE [LARGE SCALE GENOMIC DNA]</scope>
    <source>
        <strain evidence="13 14">HAMBI 2494</strain>
    </source>
</reference>
<dbReference type="InterPro" id="IPR036291">
    <property type="entry name" value="NAD(P)-bd_dom_sf"/>
</dbReference>
<evidence type="ECO:0000256" key="10">
    <source>
        <dbReference type="RuleBase" id="RU362068"/>
    </source>
</evidence>
<dbReference type="Pfam" id="PF02558">
    <property type="entry name" value="ApbA"/>
    <property type="match status" value="1"/>
</dbReference>
<evidence type="ECO:0000313" key="13">
    <source>
        <dbReference type="EMBL" id="WQD76618.1"/>
    </source>
</evidence>
<feature type="domain" description="Ketopantoate reductase C-terminal" evidence="12">
    <location>
        <begin position="178"/>
        <end position="305"/>
    </location>
</feature>
<dbReference type="Proteomes" id="UP001325479">
    <property type="component" value="Chromosome"/>
</dbReference>
<evidence type="ECO:0000256" key="7">
    <source>
        <dbReference type="ARBA" id="ARBA00023002"/>
    </source>
</evidence>
<accession>A0ABZ0WGZ2</accession>
<evidence type="ECO:0000256" key="4">
    <source>
        <dbReference type="ARBA" id="ARBA00019465"/>
    </source>
</evidence>
<dbReference type="RefSeq" id="WP_114809252.1">
    <property type="nucleotide sequence ID" value="NZ_CP139965.1"/>
</dbReference>
<dbReference type="InterPro" id="IPR013752">
    <property type="entry name" value="KPA_reductase"/>
</dbReference>
<dbReference type="EMBL" id="CP139965">
    <property type="protein sequence ID" value="WQD76618.1"/>
    <property type="molecule type" value="Genomic_DNA"/>
</dbReference>
<dbReference type="EC" id="1.1.1.169" evidence="3 10"/>
<comment type="pathway">
    <text evidence="1 10">Cofactor biosynthesis; (R)-pantothenate biosynthesis; (R)-pantoate from 3-methyl-2-oxobutanoate: step 2/2.</text>
</comment>
<dbReference type="InterPro" id="IPR003710">
    <property type="entry name" value="ApbA"/>
</dbReference>
<gene>
    <name evidence="13" type="primary">panE</name>
    <name evidence="13" type="ORF">U0042_21355</name>
</gene>
<keyword evidence="7 10" id="KW-0560">Oxidoreductase</keyword>
<dbReference type="NCBIfam" id="TIGR00745">
    <property type="entry name" value="apbA_panE"/>
    <property type="match status" value="1"/>
</dbReference>
<evidence type="ECO:0000256" key="8">
    <source>
        <dbReference type="ARBA" id="ARBA00032024"/>
    </source>
</evidence>
<name>A0ABZ0WGZ2_9BURK</name>
<dbReference type="PANTHER" id="PTHR21708">
    <property type="entry name" value="PROBABLE 2-DEHYDROPANTOATE 2-REDUCTASE"/>
    <property type="match status" value="1"/>
</dbReference>
<dbReference type="Pfam" id="PF08546">
    <property type="entry name" value="ApbA_C"/>
    <property type="match status" value="1"/>
</dbReference>
<comment type="catalytic activity">
    <reaction evidence="9 10">
        <text>(R)-pantoate + NADP(+) = 2-dehydropantoate + NADPH + H(+)</text>
        <dbReference type="Rhea" id="RHEA:16233"/>
        <dbReference type="ChEBI" id="CHEBI:11561"/>
        <dbReference type="ChEBI" id="CHEBI:15378"/>
        <dbReference type="ChEBI" id="CHEBI:15980"/>
        <dbReference type="ChEBI" id="CHEBI:57783"/>
        <dbReference type="ChEBI" id="CHEBI:58349"/>
        <dbReference type="EC" id="1.1.1.169"/>
    </reaction>
</comment>
<protein>
    <recommendedName>
        <fullName evidence="4 10">2-dehydropantoate 2-reductase</fullName>
        <ecNumber evidence="3 10">1.1.1.169</ecNumber>
    </recommendedName>
    <alternativeName>
        <fullName evidence="8 10">Ketopantoate reductase</fullName>
    </alternativeName>
</protein>
<dbReference type="InterPro" id="IPR013328">
    <property type="entry name" value="6PGD_dom2"/>
</dbReference>
<organism evidence="13 14">
    <name type="scientific">Paraburkholderia kururiensis</name>
    <dbReference type="NCBI Taxonomy" id="984307"/>
    <lineage>
        <taxon>Bacteria</taxon>
        <taxon>Pseudomonadati</taxon>
        <taxon>Pseudomonadota</taxon>
        <taxon>Betaproteobacteria</taxon>
        <taxon>Burkholderiales</taxon>
        <taxon>Burkholderiaceae</taxon>
        <taxon>Paraburkholderia</taxon>
    </lineage>
</organism>
<dbReference type="InterPro" id="IPR008927">
    <property type="entry name" value="6-PGluconate_DH-like_C_sf"/>
</dbReference>
<dbReference type="SUPFAM" id="SSF48179">
    <property type="entry name" value="6-phosphogluconate dehydrogenase C-terminal domain-like"/>
    <property type="match status" value="1"/>
</dbReference>
<comment type="function">
    <text evidence="10">Catalyzes the NADPH-dependent reduction of ketopantoate into pantoic acid.</text>
</comment>
<dbReference type="InterPro" id="IPR013332">
    <property type="entry name" value="KPR_N"/>
</dbReference>
<evidence type="ECO:0000256" key="1">
    <source>
        <dbReference type="ARBA" id="ARBA00004994"/>
    </source>
</evidence>
<evidence type="ECO:0000256" key="9">
    <source>
        <dbReference type="ARBA" id="ARBA00048793"/>
    </source>
</evidence>
<evidence type="ECO:0000256" key="2">
    <source>
        <dbReference type="ARBA" id="ARBA00007870"/>
    </source>
</evidence>
<evidence type="ECO:0000259" key="12">
    <source>
        <dbReference type="Pfam" id="PF08546"/>
    </source>
</evidence>
<dbReference type="SUPFAM" id="SSF51735">
    <property type="entry name" value="NAD(P)-binding Rossmann-fold domains"/>
    <property type="match status" value="1"/>
</dbReference>
<keyword evidence="5 10" id="KW-0566">Pantothenate biosynthesis</keyword>
<dbReference type="PANTHER" id="PTHR21708:SF26">
    <property type="entry name" value="2-DEHYDROPANTOATE 2-REDUCTASE"/>
    <property type="match status" value="1"/>
</dbReference>
<proteinExistence type="inferred from homology"/>
<evidence type="ECO:0000313" key="14">
    <source>
        <dbReference type="Proteomes" id="UP001325479"/>
    </source>
</evidence>
<evidence type="ECO:0000256" key="5">
    <source>
        <dbReference type="ARBA" id="ARBA00022655"/>
    </source>
</evidence>
<dbReference type="NCBIfam" id="NF005094">
    <property type="entry name" value="PRK06522.2-5"/>
    <property type="match status" value="1"/>
</dbReference>
<keyword evidence="14" id="KW-1185">Reference proteome</keyword>
<dbReference type="InterPro" id="IPR051402">
    <property type="entry name" value="KPR-Related"/>
</dbReference>
<dbReference type="Gene3D" id="3.40.50.720">
    <property type="entry name" value="NAD(P)-binding Rossmann-like Domain"/>
    <property type="match status" value="1"/>
</dbReference>